<dbReference type="PRINTS" id="PR00191">
    <property type="entry name" value="FACTINCAPA"/>
</dbReference>
<organism evidence="6 7">
    <name type="scientific">Genlisea aurea</name>
    <dbReference type="NCBI Taxonomy" id="192259"/>
    <lineage>
        <taxon>Eukaryota</taxon>
        <taxon>Viridiplantae</taxon>
        <taxon>Streptophyta</taxon>
        <taxon>Embryophyta</taxon>
        <taxon>Tracheophyta</taxon>
        <taxon>Spermatophyta</taxon>
        <taxon>Magnoliopsida</taxon>
        <taxon>eudicotyledons</taxon>
        <taxon>Gunneridae</taxon>
        <taxon>Pentapetalae</taxon>
        <taxon>asterids</taxon>
        <taxon>lamiids</taxon>
        <taxon>Lamiales</taxon>
        <taxon>Lentibulariaceae</taxon>
        <taxon>Genlisea</taxon>
    </lineage>
</organism>
<name>S8C606_9LAMI</name>
<evidence type="ECO:0000256" key="3">
    <source>
        <dbReference type="ARBA" id="ARBA00022467"/>
    </source>
</evidence>
<evidence type="ECO:0000256" key="5">
    <source>
        <dbReference type="RuleBase" id="RU365077"/>
    </source>
</evidence>
<dbReference type="AlphaFoldDB" id="S8C606"/>
<feature type="non-terminal residue" evidence="6">
    <location>
        <position position="305"/>
    </location>
</feature>
<evidence type="ECO:0000313" key="6">
    <source>
        <dbReference type="EMBL" id="EPS62265.1"/>
    </source>
</evidence>
<evidence type="ECO:0000313" key="7">
    <source>
        <dbReference type="Proteomes" id="UP000015453"/>
    </source>
</evidence>
<dbReference type="SUPFAM" id="SSF90096">
    <property type="entry name" value="Subunits of heterodimeric actin filament capping protein Capz"/>
    <property type="match status" value="1"/>
</dbReference>
<dbReference type="InterPro" id="IPR037282">
    <property type="entry name" value="CapZ_alpha/beta"/>
</dbReference>
<proteinExistence type="inferred from homology"/>
<evidence type="ECO:0000256" key="1">
    <source>
        <dbReference type="ARBA" id="ARBA00010479"/>
    </source>
</evidence>
<evidence type="ECO:0000256" key="4">
    <source>
        <dbReference type="ARBA" id="ARBA00023203"/>
    </source>
</evidence>
<gene>
    <name evidence="6" type="ORF">M569_12526</name>
</gene>
<dbReference type="PANTHER" id="PTHR10653">
    <property type="entry name" value="F-ACTIN-CAPPING PROTEIN SUBUNIT ALPHA"/>
    <property type="match status" value="1"/>
</dbReference>
<keyword evidence="7" id="KW-1185">Reference proteome</keyword>
<dbReference type="InterPro" id="IPR002189">
    <property type="entry name" value="CapZ_alpha"/>
</dbReference>
<comment type="caution">
    <text evidence="6">The sequence shown here is derived from an EMBL/GenBank/DDBJ whole genome shotgun (WGS) entry which is preliminary data.</text>
</comment>
<dbReference type="EMBL" id="AUSU01006264">
    <property type="protein sequence ID" value="EPS62265.1"/>
    <property type="molecule type" value="Genomic_DNA"/>
</dbReference>
<dbReference type="PROSITE" id="PS00748">
    <property type="entry name" value="F_ACTIN_CAPPING_A_1"/>
    <property type="match status" value="1"/>
</dbReference>
<dbReference type="FunFam" id="3.90.1150.210:FF:000003">
    <property type="entry name" value="F-actin-capping protein subunit alpha"/>
    <property type="match status" value="1"/>
</dbReference>
<keyword evidence="4 5" id="KW-0009">Actin-binding</keyword>
<dbReference type="Pfam" id="PF01267">
    <property type="entry name" value="F-actin_cap_A"/>
    <property type="match status" value="1"/>
</dbReference>
<accession>S8C606</accession>
<dbReference type="Proteomes" id="UP000015453">
    <property type="component" value="Unassembled WGS sequence"/>
</dbReference>
<dbReference type="InterPro" id="IPR017865">
    <property type="entry name" value="F-actin_cap_asu_CS"/>
</dbReference>
<dbReference type="GO" id="GO:0030863">
    <property type="term" value="C:cortical cytoskeleton"/>
    <property type="evidence" value="ECO:0007669"/>
    <property type="project" value="TreeGrafter"/>
</dbReference>
<comment type="function">
    <text evidence="5">F-actin-capping proteins bind in a Ca(2+)-independent manner to the fast growing ends of actin filaments (barbed end) thereby blocking the exchange of subunits at these ends. Unlike other capping proteins (such as gelsolin and severin), these proteins do not sever actin filaments.</text>
</comment>
<feature type="non-terminal residue" evidence="6">
    <location>
        <position position="1"/>
    </location>
</feature>
<dbReference type="GO" id="GO:0051015">
    <property type="term" value="F:actin filament binding"/>
    <property type="evidence" value="ECO:0007669"/>
    <property type="project" value="TreeGrafter"/>
</dbReference>
<sequence length="305" mass="34641">EMSELLDGTAEVTDKQKIEIAKWFLLNSPSGEIQYVAKDVKELLRNEKFYGTAAAEAFPIYNKSHMICLEFPNTSGEVLITSFNEIAKNEYLDPRSAQVAVVDHVKQVCERIRPAADEELPSSYIEEYRGALDAEVMKYVGEAYPSGFSSVYCINGKDVEEIGSDFELAVAISAVKTRPQNFCTGSWQSSWTMLFKDDLQIVEVKGKVQVEAHYFEEGNVQLDAKNECKDSTMFQSPDDCAISLANIIRHHEAEYLNYLQTSYSKLPDTTFKDLRRKLPVTRTLFPWHHTLQFSLSRDMKKSLGL</sequence>
<dbReference type="InterPro" id="IPR042276">
    <property type="entry name" value="CapZ_alpha/beta_2"/>
</dbReference>
<dbReference type="GO" id="GO:0051016">
    <property type="term" value="P:barbed-end actin filament capping"/>
    <property type="evidence" value="ECO:0007669"/>
    <property type="project" value="UniProtKB-UniRule"/>
</dbReference>
<dbReference type="Gene3D" id="3.30.1140.60">
    <property type="entry name" value="F-actin capping protein, alpha subunit"/>
    <property type="match status" value="1"/>
</dbReference>
<reference evidence="6 7" key="1">
    <citation type="journal article" date="2013" name="BMC Genomics">
        <title>The miniature genome of a carnivorous plant Genlisea aurea contains a low number of genes and short non-coding sequences.</title>
        <authorList>
            <person name="Leushkin E.V."/>
            <person name="Sutormin R.A."/>
            <person name="Nabieva E.R."/>
            <person name="Penin A.A."/>
            <person name="Kondrashov A.S."/>
            <person name="Logacheva M.D."/>
        </authorList>
    </citation>
    <scope>NUCLEOTIDE SEQUENCE [LARGE SCALE GENOMIC DNA]</scope>
</reference>
<evidence type="ECO:0000256" key="2">
    <source>
        <dbReference type="ARBA" id="ARBA00014038"/>
    </source>
</evidence>
<protein>
    <recommendedName>
        <fullName evidence="2 5">F-actin-capping protein subunit alpha</fullName>
    </recommendedName>
</protein>
<keyword evidence="3 5" id="KW-0117">Actin capping</keyword>
<dbReference type="OrthoDB" id="340550at2759"/>
<dbReference type="FunFam" id="3.30.1140.60:FF:000003">
    <property type="entry name" value="F-actin-capping protein subunit alpha"/>
    <property type="match status" value="1"/>
</dbReference>
<dbReference type="GO" id="GO:0030036">
    <property type="term" value="P:actin cytoskeleton organization"/>
    <property type="evidence" value="ECO:0007669"/>
    <property type="project" value="TreeGrafter"/>
</dbReference>
<comment type="similarity">
    <text evidence="1 5">Belongs to the F-actin-capping protein alpha subunit family.</text>
</comment>
<dbReference type="GO" id="GO:0008290">
    <property type="term" value="C:F-actin capping protein complex"/>
    <property type="evidence" value="ECO:0007669"/>
    <property type="project" value="UniProtKB-UniRule"/>
</dbReference>
<dbReference type="PANTHER" id="PTHR10653:SF0">
    <property type="entry name" value="F-ACTIN-CAPPING PROTEIN SUBUNIT ALPHA"/>
    <property type="match status" value="1"/>
</dbReference>
<dbReference type="Gene3D" id="3.90.1150.210">
    <property type="entry name" value="F-actin capping protein, beta subunit"/>
    <property type="match status" value="1"/>
</dbReference>
<comment type="subunit">
    <text evidence="5">Heterodimer of an alpha and a beta subunit.</text>
</comment>
<dbReference type="PROSITE" id="PS00749">
    <property type="entry name" value="F_ACTIN_CAPPING_A_2"/>
    <property type="match status" value="1"/>
</dbReference>
<dbReference type="InterPro" id="IPR042489">
    <property type="entry name" value="CapZ_alpha_1"/>
</dbReference>